<dbReference type="Gene3D" id="3.40.50.12780">
    <property type="entry name" value="N-terminal domain of ligase-like"/>
    <property type="match status" value="1"/>
</dbReference>
<dbReference type="GO" id="GO:0004312">
    <property type="term" value="F:fatty acid synthase activity"/>
    <property type="evidence" value="ECO:0007669"/>
    <property type="project" value="TreeGrafter"/>
</dbReference>
<dbReference type="InterPro" id="IPR020806">
    <property type="entry name" value="PKS_PP-bd"/>
</dbReference>
<dbReference type="InterPro" id="IPR042099">
    <property type="entry name" value="ANL_N_sf"/>
</dbReference>
<dbReference type="InterPro" id="IPR014031">
    <property type="entry name" value="Ketoacyl_synth_C"/>
</dbReference>
<dbReference type="PROSITE" id="PS52004">
    <property type="entry name" value="KS3_2"/>
    <property type="match status" value="1"/>
</dbReference>
<dbReference type="InterPro" id="IPR014043">
    <property type="entry name" value="Acyl_transferase_dom"/>
</dbReference>
<dbReference type="GO" id="GO:0031177">
    <property type="term" value="F:phosphopantetheine binding"/>
    <property type="evidence" value="ECO:0007669"/>
    <property type="project" value="InterPro"/>
</dbReference>
<protein>
    <recommendedName>
        <fullName evidence="16">Carrier domain-containing protein</fullName>
    </recommendedName>
</protein>
<feature type="domain" description="PKS/mFAS DH" evidence="13">
    <location>
        <begin position="943"/>
        <end position="1240"/>
    </location>
</feature>
<dbReference type="InterPro" id="IPR013968">
    <property type="entry name" value="PKS_KR"/>
</dbReference>
<dbReference type="InterPro" id="IPR029063">
    <property type="entry name" value="SAM-dependent_MTases_sf"/>
</dbReference>
<dbReference type="Pfam" id="PF00550">
    <property type="entry name" value="PP-binding"/>
    <property type="match status" value="1"/>
</dbReference>
<feature type="domain" description="Ketosynthase family 3 (KS3)" evidence="12">
    <location>
        <begin position="1"/>
        <end position="440"/>
    </location>
</feature>
<feature type="domain" description="Carrier" evidence="11">
    <location>
        <begin position="2393"/>
        <end position="2474"/>
    </location>
</feature>
<dbReference type="InterPro" id="IPR023213">
    <property type="entry name" value="CAT-like_dom_sf"/>
</dbReference>
<dbReference type="CDD" id="cd02440">
    <property type="entry name" value="AdoMet_MTases"/>
    <property type="match status" value="1"/>
</dbReference>
<dbReference type="SMART" id="SM00826">
    <property type="entry name" value="PKS_DH"/>
    <property type="match status" value="1"/>
</dbReference>
<dbReference type="PROSITE" id="PS50075">
    <property type="entry name" value="CARRIER"/>
    <property type="match status" value="2"/>
</dbReference>
<evidence type="ECO:0000313" key="14">
    <source>
        <dbReference type="EMBL" id="TGJ86271.1"/>
    </source>
</evidence>
<dbReference type="GO" id="GO:0009403">
    <property type="term" value="P:toxin biosynthetic process"/>
    <property type="evidence" value="ECO:0007669"/>
    <property type="project" value="UniProtKB-ARBA"/>
</dbReference>
<dbReference type="InterPro" id="IPR013120">
    <property type="entry name" value="FAR_NAD-bd"/>
</dbReference>
<dbReference type="InterPro" id="IPR001242">
    <property type="entry name" value="Condensation_dom"/>
</dbReference>
<dbReference type="Gene3D" id="3.40.366.10">
    <property type="entry name" value="Malonyl-Coenzyme A Acyl Carrier Protein, domain 2"/>
    <property type="match status" value="1"/>
</dbReference>
<dbReference type="GO" id="GO:0008168">
    <property type="term" value="F:methyltransferase activity"/>
    <property type="evidence" value="ECO:0007669"/>
    <property type="project" value="UniProtKB-KW"/>
</dbReference>
<dbReference type="PROSITE" id="PS00606">
    <property type="entry name" value="KS3_1"/>
    <property type="match status" value="1"/>
</dbReference>
<keyword evidence="1" id="KW-0596">Phosphopantetheine</keyword>
<dbReference type="SUPFAM" id="SSF52151">
    <property type="entry name" value="FabD/lysophospholipase-like"/>
    <property type="match status" value="1"/>
</dbReference>
<keyword evidence="2" id="KW-0597">Phosphoprotein</keyword>
<evidence type="ECO:0000256" key="7">
    <source>
        <dbReference type="ARBA" id="ARBA00023002"/>
    </source>
</evidence>
<dbReference type="GO" id="GO:0050641">
    <property type="term" value="F:6-methylsalicylic acid synthase activity"/>
    <property type="evidence" value="ECO:0007669"/>
    <property type="project" value="UniProtKB-EC"/>
</dbReference>
<dbReference type="Gene3D" id="3.30.559.10">
    <property type="entry name" value="Chloramphenicol acetyltransferase-like domain"/>
    <property type="match status" value="1"/>
</dbReference>
<keyword evidence="6" id="KW-0677">Repeat</keyword>
<feature type="active site" description="Proton donor; for dehydratase activity" evidence="10">
    <location>
        <position position="1147"/>
    </location>
</feature>
<dbReference type="InterPro" id="IPR016039">
    <property type="entry name" value="Thiolase-like"/>
</dbReference>
<dbReference type="Pfam" id="PF21089">
    <property type="entry name" value="PKS_DH_N"/>
    <property type="match status" value="1"/>
</dbReference>
<evidence type="ECO:0000256" key="1">
    <source>
        <dbReference type="ARBA" id="ARBA00022450"/>
    </source>
</evidence>
<dbReference type="Pfam" id="PF00109">
    <property type="entry name" value="ketoacyl-synt"/>
    <property type="match status" value="1"/>
</dbReference>
<dbReference type="InterPro" id="IPR020807">
    <property type="entry name" value="PKS_DH"/>
</dbReference>
<keyword evidence="7" id="KW-0560">Oxidoreductase</keyword>
<evidence type="ECO:0000259" key="13">
    <source>
        <dbReference type="PROSITE" id="PS52019"/>
    </source>
</evidence>
<keyword evidence="8" id="KW-0511">Multifunctional enzyme</keyword>
<evidence type="ECO:0000256" key="8">
    <source>
        <dbReference type="ARBA" id="ARBA00023268"/>
    </source>
</evidence>
<dbReference type="InterPro" id="IPR049900">
    <property type="entry name" value="PKS_mFAS_DH"/>
</dbReference>
<dbReference type="PROSITE" id="PS00455">
    <property type="entry name" value="AMP_BINDING"/>
    <property type="match status" value="1"/>
</dbReference>
<dbReference type="SMART" id="SM00827">
    <property type="entry name" value="PKS_AT"/>
    <property type="match status" value="1"/>
</dbReference>
<dbReference type="SMART" id="SM00822">
    <property type="entry name" value="PKS_KR"/>
    <property type="match status" value="1"/>
</dbReference>
<dbReference type="CDD" id="cd19532">
    <property type="entry name" value="C_PKS-NRPS"/>
    <property type="match status" value="1"/>
</dbReference>
<dbReference type="InterPro" id="IPR042104">
    <property type="entry name" value="PKS_dehydratase_sf"/>
</dbReference>
<evidence type="ECO:0008006" key="16">
    <source>
        <dbReference type="Google" id="ProtNLM"/>
    </source>
</evidence>
<dbReference type="InterPro" id="IPR020841">
    <property type="entry name" value="PKS_Beta-ketoAc_synthase_dom"/>
</dbReference>
<sequence length="3948" mass="437114">MEPIAIIGTGCRFPGHATRPSKLWELLRAPPDLCGPMPEGRLNASGFYHEDSSYHGHTNVKNLRSYFLAEECPERRFDARFFGIGPSEANVMDPQARLLLETTYEALEAAGQTIERLRGSNTSCYVGLMLGDYEQAMIRDEATLGKYHVTGIARSLMSNRISYFFDWHGPSMTIDTACSSSLVAIHQAVQVLRSGSSRVAIAAGANLLLDPTYYIAESKLQMLSPDGYSKMWDADANGYARGEGVAAIVMKRLADAEADGDHIECVIRETGVNQDGRTNGITMPSPDAQSRLIGDCYQRAGLDLSVLEDRPQYFEAHGTGTPAGDPVEAEAIDRSFFGGNANSEIYGSLFVGSAKTVIGHSEGTAGLAAIIKTSLALQHSEIPPNLHFKRLNPQVEPFCSNLVVPTTVQPWPAVKAGQPRRASVNSFGFGGTNAHAILESYVPPHESFRATDSPGPRPFIFSAASSKSLCRQVSAYSEWIKQNTNHASLRDLAYTLQDRRSRLQRSLCITARTYEQLNARLEDVLENARDSPSGSVGILTNRDLEIRKPNILGIFTGQGAQWARMGAELVANSVLAREVVEQLEERLSRLPENDRPSWSLMDEIAKNTETSRIQEAELSQPLCVAIQIVLVRILRTTGIEFDAVVGHSSGEITAAYAAGVISAEDAICLAYYRGLYSRLSCGTQGQNGAMMAVGTSYNDIMDLCESEDFRGRISIAAHNSSSSFTIAGDEDAIEEIKTILDDEKKFSRRLKVDKAYHSYHMNQCVNKYLSSAQKLGIQVRQPEKRIWFSSAYQDDRATHGGSEVEGSYWNANMVLPVLFMQAVKRASGIIGRPDLVIEIGPHPALKGPVVQILQEEYGVEIPYTGLLQRGNSDLESIADGLGYARVHLGPSCVNMQAYEQYALGNVQACFVTGLPTYCWDHDAEYWHESRFAKAIRSRKDDAHSLLGHLTPDSTRQEMRWRNILRLNEIPWVEGHQIQNQIVFPAAGYVVLAIEASRKLAEGSDLQVIEIENLSIEQALVLEEDSNIETLFSLSHMRNSNGDSIKSDFKYYAAVGSCSSQLQIVASGTIEIGLGKPNATLLHPRRSPQSNLCEVKADDFYDYLLQIGYCYSDHFRTLGSLKRKLGAATGFIQTFTDSKMLVHPTLLDVAFQTVLLSHSAPYDGRIRGMHVPKTIRRITLNPYLCSHGLSTASAAQFDSTHSGHDLSILSGDVDIYSAASRHAMIQVEGLECVPFSSDNADEDVELFSSIIWDLASPDAQLNCQPGATEEQCNFIYVLERLAVYYLRELDSSIPKDHPSRNESDLRGIFGFASHIMSLVREGHFPCWKSEWDNDSLEAIFDCSEPHKDKIDFILLNEMGQNLDQIVKGNISALEIGMRDGLLAQFYKGGLGMAECSKQLAKVIKQITHRFPRMNIIEVGAGTGSATKSVFEEISSAFSSYTYTDVSSGFFDRAQSVFDSYSSRVLYKVLDISKSPQTQGFSDNSYDVVVASMVLHATPSLQETLRNVRRLLRPGGYLVAIEIVSNDVARAGAIFGAFPGWWLGAEDGRLLGPAATPVEWDRLLRSSGFSGCDSIASVVGEFSVVWVSQAVDDRVTFLRDPLIPAPETSKFKVGLNSFVVIGGEKLMTSKLVAQLQKLLRPYCTSDIQNVVKLDGSSPLILTPETTVLCLADLDKPLFQDLTDVNLETTKKILHGVRSVVWVTTGRRAQSPFANMTAGFMRCALQEIPELNFQLLDFDERDQIQGRVIAESVLRFIAQACWKNQTTPSSNLLMTAEPELVIGEDNKVLIPRLIPDSARNDRYNSFYRPIMSQRNLDECHIGLKTTEAGSIFLFEKVSIDQNSTALRATQSFLKSVNIPQLGFTFLSLCQGQADDETMFCLSVERGASITPLACVAMGCKLPTNLGAAFLFLVVMKLMIIGSLSCLTHGDVLLVHNPHPSFGTILERELGVRGIRTLITTDDMHSCNAEWIYIGRHTPSRAIQDCIPRQVSVLIDCNIPNGRSSAVAGLRSHITSTCKEMAIGDLMRDYAELRPGASNDITLSAVEVAVADALKEIRIGRHPMPTIQTLRPPDLNSVNCREGFSAVVDWDCNSSMPIRIQPIGSQPLFSNSKTYWLAGLSGGLGLSLCEWMISRGARYIVISSRRPNVDPNWLERMEARRATIKIYANDLTNKKQVLNLHEELCLSLPPIAGIAQGAMVLDDTSIRDMDKASFMMVTQPKVQGSIHLQEIFRDSPLDFFIFFSSLSSVFGNVGQANYSAANWFMVSLAEQRRQRGLAASVMHIGPILGVGYIAQAGMEVQRRFSRSPGFVFLSERDFHQQFAEAVVAGRLRSGLPMESITGLRKVQPGAESSEVWFSNPFLSHMILHDKAVDPTSKANHSKVPLKTRLQQASTSDQVHIMIEEDFVQKLCTLFRLDYEEIMKGDLRRLYLDELGIDSLLAVEIRTWWMKTLDVNIPVLKIMSGTSVRALIELGAAALDTMCVVDAVAEKLPSFVQSNENSTPASPLQSDFTINDETPLENSTLCSLPSSDTSELMSHKPFGGTSEELSFSQSLFWFASAFHGGTGLNHTGTFRLTGPLRSADLGKAFSALVNRHESLRTCFFLENGNPRRATLDTINSRQVCLENRRIDSESEVPAVTEEFQNYAFDLESGETMRAILLTLSSNMRFLLITTHSLVMDGFSGVILMKELLQLYNNQPVSQDILQYPRHARQQRENFLADQFDDELVFWKNLYSDIPAPLPILRVSNVVSRPTLHSYENERQDLRISNNTKRLIQSTCRRFKVTPFHFYLAVLRVLLVRYTGQSDISIGIGDANRIDESYMTSIGPFINILPLRFRTMTSSKFGDILAETRSETYSALENSRVPFQVLLNELEVPRSSTHTPIFQCFLDYRLGVQEKQRWGDVDMEMTSFQPSKSPYDLALDIIDNPDGDCLLMFVARSDLYRKCDIEIILKSYEILVKSLCRDPNICVTQVDIYSAEDVAQAYSLARGPSQTSLWSHNLVDRVDYIAQHNPSNPSVRFGIGGFITYSTLTTKSIKIAGALRSVGLGVGSTVAVFQEQTFSWVASILGILRIGAIYVPLDPSLPLKRLATIISDCQPQVILVDEDTKNNVFEICADSEKVMNLLSLPVTKPEVPVSVTNVENAMVLYTSGSSGTPKGIILKHEGLRNWIEQASSMCQLRDDEIVLQQSSSAFDMSITQIFLALCYGGSVYLLPRRLRGDAEAITNLIASEKITLTSATPSEYFSWLRYGSSRGLVQSPWRRAICAGEPVDNALLNLFDGLGKVNLLFYNSYGPTEISLVATAVEIPIGEGSHVFRGNIPAGYPLPNYSVYVLGDDLKPVPIGVQGEIYIGGAGVAAGYLHNEALTCEKFVVDPFASSEYHSKGWTIMHRTGDLGRWQQDGAILIEGRISGDTQIKLRGQRINLREVELAITKASDGLVGEAVVSVRFEPAPDSSVLVAHIKLEPGHTQEQKLECLATLRSKLELPLYMHPGAIIVLDELPVTSSGKLDRRAVASMPLPPDTQLRSDYSVELKDTEAQLSTLWKDILSKDITKLHYIGPETDFFHVGGTSLLLLSLQERIRSVFGLRLGIVELFESSTLCEMSQRILKEDTTTENFDWEAETQLSPATLSYSPPQPFFQASTPKTIILTGATGFLGQGLVRALSEVSRIEKIHCICVRDEAKGKQLLNLPKVVVHYGDLTFPRLGLSDDDAKAIFGAADCIIHNGADVSHLKAFRSLRLANLVATKQLIEMSLHRKIPMHYISTGGVCAYSGLEEFPEISALPYPPPPDAFDGYTASKWASECYLEKVHLYCDWPIWIHRPSSIIRDDIPELDLMQNLVKYSRALRAVPILPKLRGMLDLVSRDSVVQSVVERIGGLYSGRVQFVHVESSIQVELDNIRDFVGADIQCPIEELSPAAWAERAQAEGLHPILVAFFGEHINQMQKEVIYPRLVH</sequence>
<dbReference type="Pfam" id="PF00501">
    <property type="entry name" value="AMP-binding"/>
    <property type="match status" value="1"/>
</dbReference>
<dbReference type="GO" id="GO:0006633">
    <property type="term" value="P:fatty acid biosynthetic process"/>
    <property type="evidence" value="ECO:0007669"/>
    <property type="project" value="InterPro"/>
</dbReference>
<keyword evidence="3" id="KW-0436">Ligase</keyword>
<dbReference type="Pfam" id="PF00668">
    <property type="entry name" value="Condensation"/>
    <property type="match status" value="1"/>
</dbReference>
<evidence type="ECO:0000259" key="11">
    <source>
        <dbReference type="PROSITE" id="PS50075"/>
    </source>
</evidence>
<dbReference type="InterPro" id="IPR018201">
    <property type="entry name" value="Ketoacyl_synth_AS"/>
</dbReference>
<dbReference type="InterPro" id="IPR014030">
    <property type="entry name" value="Ketoacyl_synth_N"/>
</dbReference>
<dbReference type="Gene3D" id="3.30.559.30">
    <property type="entry name" value="Nonribosomal peptide synthetase, condensation domain"/>
    <property type="match status" value="1"/>
</dbReference>
<dbReference type="SUPFAM" id="SSF53901">
    <property type="entry name" value="Thiolase-like"/>
    <property type="match status" value="1"/>
</dbReference>
<feature type="region of interest" description="N-terminal hotdog fold" evidence="10">
    <location>
        <begin position="943"/>
        <end position="1076"/>
    </location>
</feature>
<dbReference type="InterPro" id="IPR016035">
    <property type="entry name" value="Acyl_Trfase/lysoPLipase"/>
</dbReference>
<dbReference type="InterPro" id="IPR001227">
    <property type="entry name" value="Ac_transferase_dom_sf"/>
</dbReference>
<dbReference type="PANTHER" id="PTHR43775:SF20">
    <property type="entry name" value="HYBRID PKS-NRPS SYNTHETASE APDA"/>
    <property type="match status" value="1"/>
</dbReference>
<dbReference type="EMBL" id="SKBN01000030">
    <property type="protein sequence ID" value="TGJ86271.1"/>
    <property type="molecule type" value="Genomic_DNA"/>
</dbReference>
<dbReference type="Gene3D" id="1.10.1200.10">
    <property type="entry name" value="ACP-like"/>
    <property type="match status" value="2"/>
</dbReference>
<dbReference type="Gene3D" id="3.40.50.720">
    <property type="entry name" value="NAD(P)-binding Rossmann-like Domain"/>
    <property type="match status" value="2"/>
</dbReference>
<dbReference type="InterPro" id="IPR045851">
    <property type="entry name" value="AMP-bd_C_sf"/>
</dbReference>
<dbReference type="PROSITE" id="PS52019">
    <property type="entry name" value="PKS_MFAS_DH"/>
    <property type="match status" value="1"/>
</dbReference>
<evidence type="ECO:0000256" key="5">
    <source>
        <dbReference type="ARBA" id="ARBA00022679"/>
    </source>
</evidence>
<dbReference type="InterPro" id="IPR032821">
    <property type="entry name" value="PKS_assoc"/>
</dbReference>
<dbReference type="SUPFAM" id="SSF53335">
    <property type="entry name" value="S-adenosyl-L-methionine-dependent methyltransferases"/>
    <property type="match status" value="1"/>
</dbReference>
<gene>
    <name evidence="14" type="ORF">E0Z10_g2470</name>
</gene>
<evidence type="ECO:0000256" key="10">
    <source>
        <dbReference type="PROSITE-ProRule" id="PRU01363"/>
    </source>
</evidence>
<dbReference type="InterPro" id="IPR016036">
    <property type="entry name" value="Malonyl_transacylase_ACP-bd"/>
</dbReference>
<dbReference type="SUPFAM" id="SSF47336">
    <property type="entry name" value="ACP-like"/>
    <property type="match status" value="2"/>
</dbReference>
<dbReference type="Gene3D" id="3.10.129.110">
    <property type="entry name" value="Polyketide synthase dehydratase"/>
    <property type="match status" value="1"/>
</dbReference>
<keyword evidence="4" id="KW-0489">Methyltransferase</keyword>
<feature type="region of interest" description="C-terminal hotdog fold" evidence="10">
    <location>
        <begin position="1091"/>
        <end position="1240"/>
    </location>
</feature>
<dbReference type="InterPro" id="IPR050091">
    <property type="entry name" value="PKS_NRPS_Biosynth_Enz"/>
</dbReference>
<dbReference type="Pfam" id="PF08659">
    <property type="entry name" value="KR"/>
    <property type="match status" value="1"/>
</dbReference>
<dbReference type="InterPro" id="IPR036736">
    <property type="entry name" value="ACP-like_sf"/>
</dbReference>
<dbReference type="GO" id="GO:0032259">
    <property type="term" value="P:methylation"/>
    <property type="evidence" value="ECO:0007669"/>
    <property type="project" value="UniProtKB-KW"/>
</dbReference>
<comment type="caution">
    <text evidence="14">The sequence shown here is derived from an EMBL/GenBank/DDBJ whole genome shotgun (WGS) entry which is preliminary data.</text>
</comment>
<dbReference type="SUPFAM" id="SSF51735">
    <property type="entry name" value="NAD(P)-binding Rossmann-fold domains"/>
    <property type="match status" value="2"/>
</dbReference>
<dbReference type="OrthoDB" id="329835at2759"/>
<keyword evidence="5" id="KW-0808">Transferase</keyword>
<dbReference type="PANTHER" id="PTHR43775">
    <property type="entry name" value="FATTY ACID SYNTHASE"/>
    <property type="match status" value="1"/>
</dbReference>
<proteinExistence type="inferred from homology"/>
<evidence type="ECO:0000256" key="4">
    <source>
        <dbReference type="ARBA" id="ARBA00022603"/>
    </source>
</evidence>
<dbReference type="GO" id="GO:0016491">
    <property type="term" value="F:oxidoreductase activity"/>
    <property type="evidence" value="ECO:0007669"/>
    <property type="project" value="UniProtKB-KW"/>
</dbReference>
<dbReference type="SMART" id="SM00823">
    <property type="entry name" value="PKS_PP"/>
    <property type="match status" value="2"/>
</dbReference>
<dbReference type="SUPFAM" id="SSF52777">
    <property type="entry name" value="CoA-dependent acyltransferases"/>
    <property type="match status" value="2"/>
</dbReference>
<feature type="active site" description="Proton acceptor; for dehydratase activity" evidence="10">
    <location>
        <position position="975"/>
    </location>
</feature>
<dbReference type="InterPro" id="IPR036291">
    <property type="entry name" value="NAD(P)-bd_dom_sf"/>
</dbReference>
<dbReference type="InterPro" id="IPR049551">
    <property type="entry name" value="PKS_DH_C"/>
</dbReference>
<dbReference type="Gene3D" id="3.30.300.30">
    <property type="match status" value="1"/>
</dbReference>
<dbReference type="InterPro" id="IPR013217">
    <property type="entry name" value="Methyltransf_12"/>
</dbReference>
<dbReference type="Pfam" id="PF14765">
    <property type="entry name" value="PS-DH"/>
    <property type="match status" value="1"/>
</dbReference>
<dbReference type="Proteomes" id="UP000297716">
    <property type="component" value="Unassembled WGS sequence"/>
</dbReference>
<keyword evidence="15" id="KW-1185">Reference proteome</keyword>
<dbReference type="CDD" id="cd05930">
    <property type="entry name" value="A_NRPS"/>
    <property type="match status" value="1"/>
</dbReference>
<dbReference type="FunFam" id="3.40.47.10:FF:000019">
    <property type="entry name" value="Polyketide synthase type I"/>
    <property type="match status" value="1"/>
</dbReference>
<dbReference type="InterPro" id="IPR020845">
    <property type="entry name" value="AMP-binding_CS"/>
</dbReference>
<dbReference type="InterPro" id="IPR057326">
    <property type="entry name" value="KR_dom"/>
</dbReference>
<dbReference type="GO" id="GO:0004315">
    <property type="term" value="F:3-oxoacyl-[acyl-carrier-protein] synthase activity"/>
    <property type="evidence" value="ECO:0007669"/>
    <property type="project" value="InterPro"/>
</dbReference>
<dbReference type="Pfam" id="PF02801">
    <property type="entry name" value="Ketoacyl-synt_C"/>
    <property type="match status" value="1"/>
</dbReference>
<evidence type="ECO:0000259" key="12">
    <source>
        <dbReference type="PROSITE" id="PS52004"/>
    </source>
</evidence>
<reference evidence="14 15" key="1">
    <citation type="submission" date="2019-03" db="EMBL/GenBank/DDBJ databases">
        <title>Draft genome sequence of Xylaria hypoxylon DSM 108379, a ubiquitous saprotrophic-parasitic fungi on hardwood.</title>
        <authorList>
            <person name="Buettner E."/>
            <person name="Leonhardt S."/>
            <person name="Gebauer A.M."/>
            <person name="Liers C."/>
            <person name="Hofrichter M."/>
            <person name="Kellner H."/>
        </authorList>
    </citation>
    <scope>NUCLEOTIDE SEQUENCE [LARGE SCALE GENOMIC DNA]</scope>
    <source>
        <strain evidence="14 15">DSM 108379</strain>
    </source>
</reference>
<dbReference type="NCBIfam" id="TIGR01733">
    <property type="entry name" value="AA-adenyl-dom"/>
    <property type="match status" value="1"/>
</dbReference>
<accession>A0A4Z0Z3P4</accession>
<evidence type="ECO:0000256" key="9">
    <source>
        <dbReference type="ARBA" id="ARBA00029443"/>
    </source>
</evidence>
<dbReference type="Gene3D" id="3.40.50.150">
    <property type="entry name" value="Vaccinia Virus protein VP39"/>
    <property type="match status" value="1"/>
</dbReference>
<dbReference type="STRING" id="37992.A0A4Z0Z3P4"/>
<dbReference type="Pfam" id="PF16197">
    <property type="entry name" value="KAsynt_C_assoc"/>
    <property type="match status" value="1"/>
</dbReference>
<dbReference type="Pfam" id="PF08242">
    <property type="entry name" value="Methyltransf_12"/>
    <property type="match status" value="1"/>
</dbReference>
<dbReference type="SUPFAM" id="SSF56801">
    <property type="entry name" value="Acetyl-CoA synthetase-like"/>
    <property type="match status" value="1"/>
</dbReference>
<organism evidence="14 15">
    <name type="scientific">Xylaria hypoxylon</name>
    <dbReference type="NCBI Taxonomy" id="37992"/>
    <lineage>
        <taxon>Eukaryota</taxon>
        <taxon>Fungi</taxon>
        <taxon>Dikarya</taxon>
        <taxon>Ascomycota</taxon>
        <taxon>Pezizomycotina</taxon>
        <taxon>Sordariomycetes</taxon>
        <taxon>Xylariomycetidae</taxon>
        <taxon>Xylariales</taxon>
        <taxon>Xylariaceae</taxon>
        <taxon>Xylaria</taxon>
    </lineage>
</organism>
<dbReference type="InterPro" id="IPR000873">
    <property type="entry name" value="AMP-dep_synth/lig_dom"/>
</dbReference>
<evidence type="ECO:0000256" key="3">
    <source>
        <dbReference type="ARBA" id="ARBA00022598"/>
    </source>
</evidence>
<dbReference type="InterPro" id="IPR010071">
    <property type="entry name" value="AA_adenyl_dom"/>
</dbReference>
<dbReference type="Pfam" id="PF00698">
    <property type="entry name" value="Acyl_transf_1"/>
    <property type="match status" value="1"/>
</dbReference>
<name>A0A4Z0Z3P4_9PEZI</name>
<comment type="similarity">
    <text evidence="9">In the C-terminal section; belongs to the NRP synthetase family.</text>
</comment>
<evidence type="ECO:0000256" key="6">
    <source>
        <dbReference type="ARBA" id="ARBA00022737"/>
    </source>
</evidence>
<dbReference type="SUPFAM" id="SSF55048">
    <property type="entry name" value="Probable ACP-binding domain of malonyl-CoA ACP transacylase"/>
    <property type="match status" value="1"/>
</dbReference>
<evidence type="ECO:0000313" key="15">
    <source>
        <dbReference type="Proteomes" id="UP000297716"/>
    </source>
</evidence>
<dbReference type="GO" id="GO:0016874">
    <property type="term" value="F:ligase activity"/>
    <property type="evidence" value="ECO:0007669"/>
    <property type="project" value="UniProtKB-KW"/>
</dbReference>
<dbReference type="CDD" id="cd00833">
    <property type="entry name" value="PKS"/>
    <property type="match status" value="1"/>
</dbReference>
<dbReference type="Pfam" id="PF07993">
    <property type="entry name" value="NAD_binding_4"/>
    <property type="match status" value="1"/>
</dbReference>
<dbReference type="SMART" id="SM00825">
    <property type="entry name" value="PKS_KS"/>
    <property type="match status" value="1"/>
</dbReference>
<dbReference type="InterPro" id="IPR049552">
    <property type="entry name" value="PKS_DH_N"/>
</dbReference>
<dbReference type="Gene3D" id="3.40.47.10">
    <property type="match status" value="1"/>
</dbReference>
<dbReference type="InterPro" id="IPR009081">
    <property type="entry name" value="PP-bd_ACP"/>
</dbReference>
<evidence type="ECO:0000256" key="2">
    <source>
        <dbReference type="ARBA" id="ARBA00022553"/>
    </source>
</evidence>
<feature type="domain" description="Carrier" evidence="11">
    <location>
        <begin position="3528"/>
        <end position="3605"/>
    </location>
</feature>